<keyword evidence="5" id="KW-1185">Reference proteome</keyword>
<dbReference type="PANTHER" id="PTHR40032">
    <property type="entry name" value="EXPORTED PROTEIN-RELATED"/>
    <property type="match status" value="1"/>
</dbReference>
<evidence type="ECO:0000313" key="4">
    <source>
        <dbReference type="EMBL" id="MBS4188949.1"/>
    </source>
</evidence>
<organism evidence="4 5">
    <name type="scientific">Cytobacillus citreus</name>
    <dbReference type="NCBI Taxonomy" id="2833586"/>
    <lineage>
        <taxon>Bacteria</taxon>
        <taxon>Bacillati</taxon>
        <taxon>Bacillota</taxon>
        <taxon>Bacilli</taxon>
        <taxon>Bacillales</taxon>
        <taxon>Bacillaceae</taxon>
        <taxon>Cytobacillus</taxon>
    </lineage>
</organism>
<evidence type="ECO:0000256" key="2">
    <source>
        <dbReference type="SAM" id="SignalP"/>
    </source>
</evidence>
<dbReference type="Proteomes" id="UP000681027">
    <property type="component" value="Unassembled WGS sequence"/>
</dbReference>
<dbReference type="RefSeq" id="WP_213100442.1">
    <property type="nucleotide sequence ID" value="NZ_JAGYPM010000001.1"/>
</dbReference>
<evidence type="ECO:0000256" key="1">
    <source>
        <dbReference type="SAM" id="Coils"/>
    </source>
</evidence>
<feature type="coiled-coil region" evidence="1">
    <location>
        <begin position="91"/>
        <end position="118"/>
    </location>
</feature>
<keyword evidence="2" id="KW-0732">Signal</keyword>
<dbReference type="EMBL" id="JAGYPM010000001">
    <property type="protein sequence ID" value="MBS4188949.1"/>
    <property type="molecule type" value="Genomic_DNA"/>
</dbReference>
<accession>A0ABS5NMA1</accession>
<comment type="caution">
    <text evidence="4">The sequence shown here is derived from an EMBL/GenBank/DDBJ whole genome shotgun (WGS) entry which is preliminary data.</text>
</comment>
<dbReference type="Pfam" id="PF12671">
    <property type="entry name" value="Amidase_6"/>
    <property type="match status" value="1"/>
</dbReference>
<feature type="signal peptide" evidence="2">
    <location>
        <begin position="1"/>
        <end position="24"/>
    </location>
</feature>
<sequence length="325" mass="37516">MRKVLVFLFSILLYSTFSVGQVSANEVVSKLENEYTIGEIQEILFDYFQENDINYELGSSEFLEYLISVLIEDKDEELAKHPKYDLILFYASEYVHEVEKQQSELIASEEEIKEIDLSQLQNKSVGDIKKEIASEEMLVEKEIQDYKAAHPHVYQLESTYNRTAAVNYAVEWYNKRNSQYNRHTLDCTNFVSQAVFAGGKSMTKPTVRPGGILETTSYWYSERYSLPAYNYGYRESTSWIRVVDFYSYWSRTQATVVSSSKTSIINNANLGDVVQLKRSSDGRWFHSMIVTKKANGTIYLSGHTNDTLNKSINNITADSFRVIKF</sequence>
<name>A0ABS5NMA1_9BACI</name>
<dbReference type="PANTHER" id="PTHR40032:SF1">
    <property type="entry name" value="EXPORTED PROTEIN"/>
    <property type="match status" value="1"/>
</dbReference>
<evidence type="ECO:0000259" key="3">
    <source>
        <dbReference type="Pfam" id="PF12671"/>
    </source>
</evidence>
<evidence type="ECO:0000313" key="5">
    <source>
        <dbReference type="Proteomes" id="UP000681027"/>
    </source>
</evidence>
<feature type="chain" id="PRO_5047527072" evidence="2">
    <location>
        <begin position="25"/>
        <end position="325"/>
    </location>
</feature>
<gene>
    <name evidence="4" type="ORF">KHA94_01795</name>
</gene>
<dbReference type="InterPro" id="IPR024301">
    <property type="entry name" value="Amidase_6"/>
</dbReference>
<protein>
    <submittedName>
        <fullName evidence="4">Amidase domain-containing protein</fullName>
    </submittedName>
</protein>
<keyword evidence="1" id="KW-0175">Coiled coil</keyword>
<reference evidence="4 5" key="1">
    <citation type="submission" date="2021-05" db="EMBL/GenBank/DDBJ databases">
        <title>Novel Bacillus species.</title>
        <authorList>
            <person name="Liu G."/>
        </authorList>
    </citation>
    <scope>NUCLEOTIDE SEQUENCE [LARGE SCALE GENOMIC DNA]</scope>
    <source>
        <strain evidence="4 5">FJAT-49705</strain>
    </source>
</reference>
<feature type="domain" description="Putative amidase" evidence="3">
    <location>
        <begin position="160"/>
        <end position="317"/>
    </location>
</feature>
<proteinExistence type="predicted"/>